<dbReference type="CDD" id="cd09274">
    <property type="entry name" value="RNase_HI_RT_Ty3"/>
    <property type="match status" value="1"/>
</dbReference>
<reference evidence="13" key="1">
    <citation type="submission" date="2018-02" db="EMBL/GenBank/DDBJ databases">
        <authorList>
            <person name="Cohen D.B."/>
            <person name="Kent A.D."/>
        </authorList>
    </citation>
    <scope>NUCLEOTIDE SEQUENCE</scope>
</reference>
<dbReference type="SMART" id="SM00343">
    <property type="entry name" value="ZnF_C2HC"/>
    <property type="match status" value="1"/>
</dbReference>
<accession>A0A2N9EP22</accession>
<dbReference type="InterPro" id="IPR036397">
    <property type="entry name" value="RNaseH_sf"/>
</dbReference>
<dbReference type="Pfam" id="PF17917">
    <property type="entry name" value="RT_RNaseH"/>
    <property type="match status" value="1"/>
</dbReference>
<keyword evidence="9" id="KW-0862">Zinc</keyword>
<sequence length="1209" mass="138619">MSHRSDSSPKGKADNSSFVLQAMQQQFERLNFVLGEVRDRMDHQETAIRNLQGGRDRRRREPRVENERERGHEGNRGGRDGLDRNLGSIKMKIPSFQEKKVKLAVIKFTDYAIIWWDQLVTNRRRNNERPVETWGELKALMRRRFVPSHFYRDLYQKLQNLTQGSRSVEDYHKEMEVAMIRANVEEDREATMARFLSGLNRDIANVIELQHYVEIEDMVHMAMKVERQLKRKGTARYTSVSNTTWKSKWDRNDSAEAKRKTEPPKEKDEGTSNKPKVESQPSQNRDIKCFKCLGSGHIASQCPNRRVMIMRDNGEVMTESEDDSDGMPELVDASDDDGVVYPVTGESLVARRALNTHIKVDDAEQQRENIFHTRCHVNNKVCSMIIDGGSCTNVASTILVEKLNLPTLKHSRPYKLLWLNDCGEVRVDRQVLVTFSIGKYLDEVLCDVVPMHAGHILLGRPWQYDRRVTHDGFKNMYSFVKGGKTIKLAPLTPSQEFEDVFSEEMPNELPPIRGIENQIDFVPGAAIPNRPAYRSNPEETKELQRQVEDLMSKGYVRESMSPCAVPVLLVPKKDGRGGCALIAGRSTISRKIDLKSGYHQIRMKEGDEWKTAFKTKYGLYEWLVMPFGLTNAPSTFMRLKNHVLRAFISKFVVVYFDDILVYSKDLNEHIEHLRYVFDMLKCEKLYANFMKCNFCMEKVVFLGYVVTTTGIEVDEEKVKAIKEWPTPKSISKVRSFHDLAIFCRHFVKDFSTLAAPLTKIIKKNVGFHWGADQDNAFATIKERLCSAPVLALPNFNKTFEIECDASGIGIGAVLMQDRQPIAFFSEKLSGASLKYPTYDKELYAIVHALETWQHYLWPREFVIHTDHESLKHLKGQGKLNQRHARWLEYIETFPYVIHYKQGKENIVADALSRRMYFLLLSALHVERPSKVLPHGLYTPLPVPSEPWVDISINFVLGLPRTKRGRDSIFVVVDRFSKMTHFIPCHKTDDATNIADLFFREIVRLHGVPRSIVSDRDVKFLSYFWKVLWGKLDLMSVPIDGRSSLDGQKKVELVKSLHERVQLQIAQKNERLLPKPIKGEGVSSLNQEIGFGFTCAKKDSQPIERLSENKVSATFNVSDLSPFDVGEDSWLNPFEERGNDGNQGGPSLKDPLQVPNGPITRSRAKKIKEAMQGLVQSTWDEASKSPTIKVGLKEREPILIHLIQAVEDMT</sequence>
<feature type="domain" description="Integrase catalytic" evidence="12">
    <location>
        <begin position="942"/>
        <end position="1109"/>
    </location>
</feature>
<dbReference type="GO" id="GO:0003676">
    <property type="term" value="F:nucleic acid binding"/>
    <property type="evidence" value="ECO:0007669"/>
    <property type="project" value="InterPro"/>
</dbReference>
<feature type="region of interest" description="Disordered" evidence="10">
    <location>
        <begin position="248"/>
        <end position="282"/>
    </location>
</feature>
<dbReference type="InterPro" id="IPR043502">
    <property type="entry name" value="DNA/RNA_pol_sf"/>
</dbReference>
<keyword evidence="4" id="KW-0548">Nucleotidyltransferase</keyword>
<evidence type="ECO:0000256" key="9">
    <source>
        <dbReference type="PROSITE-ProRule" id="PRU00047"/>
    </source>
</evidence>
<keyword evidence="5" id="KW-0540">Nuclease</keyword>
<evidence type="ECO:0000256" key="3">
    <source>
        <dbReference type="ARBA" id="ARBA00022679"/>
    </source>
</evidence>
<dbReference type="InterPro" id="IPR012337">
    <property type="entry name" value="RNaseH-like_sf"/>
</dbReference>
<evidence type="ECO:0000256" key="6">
    <source>
        <dbReference type="ARBA" id="ARBA00022759"/>
    </source>
</evidence>
<gene>
    <name evidence="13" type="ORF">FSB_LOCUS4323</name>
</gene>
<dbReference type="PANTHER" id="PTHR35046:SF9">
    <property type="entry name" value="RNA-DIRECTED DNA POLYMERASE"/>
    <property type="match status" value="1"/>
</dbReference>
<dbReference type="InterPro" id="IPR043128">
    <property type="entry name" value="Rev_trsase/Diguanyl_cyclase"/>
</dbReference>
<dbReference type="CDD" id="cd00303">
    <property type="entry name" value="retropepsin_like"/>
    <property type="match status" value="1"/>
</dbReference>
<evidence type="ECO:0000256" key="5">
    <source>
        <dbReference type="ARBA" id="ARBA00022722"/>
    </source>
</evidence>
<dbReference type="Gene3D" id="3.30.70.270">
    <property type="match status" value="2"/>
</dbReference>
<dbReference type="FunFam" id="3.10.10.10:FF:000007">
    <property type="entry name" value="Retrovirus-related Pol polyprotein from transposon 17.6-like Protein"/>
    <property type="match status" value="1"/>
</dbReference>
<evidence type="ECO:0000256" key="2">
    <source>
        <dbReference type="ARBA" id="ARBA00022670"/>
    </source>
</evidence>
<feature type="compositionally biased region" description="Basic and acidic residues" evidence="10">
    <location>
        <begin position="248"/>
        <end position="277"/>
    </location>
</feature>
<evidence type="ECO:0000256" key="4">
    <source>
        <dbReference type="ARBA" id="ARBA00022695"/>
    </source>
</evidence>
<dbReference type="GO" id="GO:0003964">
    <property type="term" value="F:RNA-directed DNA polymerase activity"/>
    <property type="evidence" value="ECO:0007669"/>
    <property type="project" value="UniProtKB-KW"/>
</dbReference>
<dbReference type="PROSITE" id="PS50994">
    <property type="entry name" value="INTEGRASE"/>
    <property type="match status" value="1"/>
</dbReference>
<dbReference type="InterPro" id="IPR001584">
    <property type="entry name" value="Integrase_cat-core"/>
</dbReference>
<dbReference type="Gene3D" id="3.10.20.370">
    <property type="match status" value="1"/>
</dbReference>
<evidence type="ECO:0000259" key="11">
    <source>
        <dbReference type="PROSITE" id="PS50158"/>
    </source>
</evidence>
<evidence type="ECO:0000256" key="7">
    <source>
        <dbReference type="ARBA" id="ARBA00022801"/>
    </source>
</evidence>
<dbReference type="FunFam" id="3.30.70.270:FF:000026">
    <property type="entry name" value="Transposon Ty3-G Gag-Pol polyprotein"/>
    <property type="match status" value="1"/>
</dbReference>
<dbReference type="AlphaFoldDB" id="A0A2N9EP22"/>
<organism evidence="13">
    <name type="scientific">Fagus sylvatica</name>
    <name type="common">Beechnut</name>
    <dbReference type="NCBI Taxonomy" id="28930"/>
    <lineage>
        <taxon>Eukaryota</taxon>
        <taxon>Viridiplantae</taxon>
        <taxon>Streptophyta</taxon>
        <taxon>Embryophyta</taxon>
        <taxon>Tracheophyta</taxon>
        <taxon>Spermatophyta</taxon>
        <taxon>Magnoliopsida</taxon>
        <taxon>eudicotyledons</taxon>
        <taxon>Gunneridae</taxon>
        <taxon>Pentapetalae</taxon>
        <taxon>rosids</taxon>
        <taxon>fabids</taxon>
        <taxon>Fagales</taxon>
        <taxon>Fagaceae</taxon>
        <taxon>Fagus</taxon>
    </lineage>
</organism>
<protein>
    <recommendedName>
        <fullName evidence="1">RNA-directed DNA polymerase</fullName>
        <ecNumber evidence="1">2.7.7.49</ecNumber>
    </recommendedName>
</protein>
<evidence type="ECO:0000259" key="12">
    <source>
        <dbReference type="PROSITE" id="PS50994"/>
    </source>
</evidence>
<dbReference type="EC" id="2.7.7.49" evidence="1"/>
<dbReference type="PANTHER" id="PTHR35046">
    <property type="entry name" value="ZINC KNUCKLE (CCHC-TYPE) FAMILY PROTEIN"/>
    <property type="match status" value="1"/>
</dbReference>
<keyword evidence="2" id="KW-0645">Protease</keyword>
<keyword evidence="7" id="KW-0378">Hydrolase</keyword>
<dbReference type="GO" id="GO:0008270">
    <property type="term" value="F:zinc ion binding"/>
    <property type="evidence" value="ECO:0007669"/>
    <property type="project" value="UniProtKB-KW"/>
</dbReference>
<dbReference type="GO" id="GO:0004519">
    <property type="term" value="F:endonuclease activity"/>
    <property type="evidence" value="ECO:0007669"/>
    <property type="project" value="UniProtKB-KW"/>
</dbReference>
<dbReference type="InterPro" id="IPR005162">
    <property type="entry name" value="Retrotrans_gag_dom"/>
</dbReference>
<keyword evidence="6" id="KW-0255">Endonuclease</keyword>
<keyword evidence="3" id="KW-0808">Transferase</keyword>
<feature type="region of interest" description="Disordered" evidence="10">
    <location>
        <begin position="47"/>
        <end position="85"/>
    </location>
</feature>
<evidence type="ECO:0000256" key="8">
    <source>
        <dbReference type="ARBA" id="ARBA00022918"/>
    </source>
</evidence>
<feature type="domain" description="CCHC-type" evidence="11">
    <location>
        <begin position="288"/>
        <end position="304"/>
    </location>
</feature>
<evidence type="ECO:0000313" key="13">
    <source>
        <dbReference type="EMBL" id="SPC76441.1"/>
    </source>
</evidence>
<dbReference type="Pfam" id="PF00078">
    <property type="entry name" value="RVT_1"/>
    <property type="match status" value="1"/>
</dbReference>
<dbReference type="Gene3D" id="3.30.420.10">
    <property type="entry name" value="Ribonuclease H-like superfamily/Ribonuclease H"/>
    <property type="match status" value="1"/>
</dbReference>
<dbReference type="InterPro" id="IPR000477">
    <property type="entry name" value="RT_dom"/>
</dbReference>
<dbReference type="PROSITE" id="PS50158">
    <property type="entry name" value="ZF_CCHC"/>
    <property type="match status" value="1"/>
</dbReference>
<dbReference type="SUPFAM" id="SSF57756">
    <property type="entry name" value="Retrovirus zinc finger-like domains"/>
    <property type="match status" value="1"/>
</dbReference>
<dbReference type="InterPro" id="IPR021109">
    <property type="entry name" value="Peptidase_aspartic_dom_sf"/>
</dbReference>
<proteinExistence type="predicted"/>
<dbReference type="Gene3D" id="2.40.70.10">
    <property type="entry name" value="Acid Proteases"/>
    <property type="match status" value="1"/>
</dbReference>
<dbReference type="InterPro" id="IPR041373">
    <property type="entry name" value="RT_RNaseH"/>
</dbReference>
<dbReference type="Pfam" id="PF03732">
    <property type="entry name" value="Retrotrans_gag"/>
    <property type="match status" value="1"/>
</dbReference>
<feature type="compositionally biased region" description="Basic and acidic residues" evidence="10">
    <location>
        <begin position="62"/>
        <end position="83"/>
    </location>
</feature>
<dbReference type="GO" id="GO:0006508">
    <property type="term" value="P:proteolysis"/>
    <property type="evidence" value="ECO:0007669"/>
    <property type="project" value="UniProtKB-KW"/>
</dbReference>
<dbReference type="SUPFAM" id="SSF56672">
    <property type="entry name" value="DNA/RNA polymerases"/>
    <property type="match status" value="1"/>
</dbReference>
<name>A0A2N9EP22_FAGSY</name>
<feature type="region of interest" description="Disordered" evidence="10">
    <location>
        <begin position="1130"/>
        <end position="1158"/>
    </location>
</feature>
<dbReference type="FunFam" id="3.30.70.270:FF:000003">
    <property type="entry name" value="Transposon Ty3-G Gag-Pol polyprotein"/>
    <property type="match status" value="1"/>
</dbReference>
<dbReference type="InterPro" id="IPR001878">
    <property type="entry name" value="Znf_CCHC"/>
</dbReference>
<keyword evidence="9" id="KW-0479">Metal-binding</keyword>
<dbReference type="Gene3D" id="4.10.60.10">
    <property type="entry name" value="Zinc finger, CCHC-type"/>
    <property type="match status" value="1"/>
</dbReference>
<dbReference type="GO" id="GO:0008233">
    <property type="term" value="F:peptidase activity"/>
    <property type="evidence" value="ECO:0007669"/>
    <property type="project" value="UniProtKB-KW"/>
</dbReference>
<evidence type="ECO:0000256" key="1">
    <source>
        <dbReference type="ARBA" id="ARBA00012493"/>
    </source>
</evidence>
<dbReference type="EMBL" id="OIVN01000220">
    <property type="protein sequence ID" value="SPC76441.1"/>
    <property type="molecule type" value="Genomic_DNA"/>
</dbReference>
<dbReference type="GO" id="GO:0015074">
    <property type="term" value="P:DNA integration"/>
    <property type="evidence" value="ECO:0007669"/>
    <property type="project" value="InterPro"/>
</dbReference>
<evidence type="ECO:0000256" key="10">
    <source>
        <dbReference type="SAM" id="MobiDB-lite"/>
    </source>
</evidence>
<dbReference type="SUPFAM" id="SSF53098">
    <property type="entry name" value="Ribonuclease H-like"/>
    <property type="match status" value="1"/>
</dbReference>
<dbReference type="Gene3D" id="3.10.10.10">
    <property type="entry name" value="HIV Type 1 Reverse Transcriptase, subunit A, domain 1"/>
    <property type="match status" value="2"/>
</dbReference>
<keyword evidence="9" id="KW-0863">Zinc-finger</keyword>
<dbReference type="CDD" id="cd01647">
    <property type="entry name" value="RT_LTR"/>
    <property type="match status" value="1"/>
</dbReference>
<keyword evidence="8" id="KW-0695">RNA-directed DNA polymerase</keyword>
<dbReference type="InterPro" id="IPR036875">
    <property type="entry name" value="Znf_CCHC_sf"/>
</dbReference>